<evidence type="ECO:0000256" key="5">
    <source>
        <dbReference type="ARBA" id="ARBA00022842"/>
    </source>
</evidence>
<dbReference type="EMBL" id="SACT01000002">
    <property type="protein sequence ID" value="RVT52473.1"/>
    <property type="molecule type" value="Genomic_DNA"/>
</dbReference>
<feature type="region of interest" description="Adenylyl transferase" evidence="7">
    <location>
        <begin position="421"/>
        <end position="913"/>
    </location>
</feature>
<dbReference type="OrthoDB" id="9759366at2"/>
<dbReference type="PANTHER" id="PTHR30621">
    <property type="entry name" value="GLUTAMINE SYNTHETASE ADENYLYLTRANSFERASE"/>
    <property type="match status" value="1"/>
</dbReference>
<dbReference type="GO" id="GO:0000820">
    <property type="term" value="P:regulation of glutamine family amino acid metabolic process"/>
    <property type="evidence" value="ECO:0007669"/>
    <property type="project" value="UniProtKB-UniRule"/>
</dbReference>
<dbReference type="GO" id="GO:0005829">
    <property type="term" value="C:cytosol"/>
    <property type="evidence" value="ECO:0007669"/>
    <property type="project" value="TreeGrafter"/>
</dbReference>
<gene>
    <name evidence="7" type="primary">glnE</name>
    <name evidence="10" type="ORF">ENE75_08545</name>
</gene>
<dbReference type="RefSeq" id="WP_128197840.1">
    <property type="nucleotide sequence ID" value="NZ_SACT01000002.1"/>
</dbReference>
<evidence type="ECO:0000259" key="9">
    <source>
        <dbReference type="Pfam" id="PF08335"/>
    </source>
</evidence>
<dbReference type="InterPro" id="IPR013546">
    <property type="entry name" value="PII_UdlTrfase/GS_AdlTrfase"/>
</dbReference>
<dbReference type="EC" id="2.7.7.42" evidence="7"/>
<feature type="domain" description="PII-uridylyltransferase/Glutamine-synthetase adenylyltransferase" evidence="9">
    <location>
        <begin position="273"/>
        <end position="418"/>
    </location>
</feature>
<evidence type="ECO:0000256" key="6">
    <source>
        <dbReference type="ARBA" id="ARBA00023268"/>
    </source>
</evidence>
<dbReference type="NCBIfam" id="NF008292">
    <property type="entry name" value="PRK11072.1"/>
    <property type="match status" value="1"/>
</dbReference>
<keyword evidence="1 7" id="KW-0808">Transferase</keyword>
<comment type="caution">
    <text evidence="10">The sequence shown here is derived from an EMBL/GenBank/DDBJ whole genome shotgun (WGS) entry which is preliminary data.</text>
</comment>
<dbReference type="Pfam" id="PF03710">
    <property type="entry name" value="GlnE"/>
    <property type="match status" value="2"/>
</dbReference>
<evidence type="ECO:0000256" key="1">
    <source>
        <dbReference type="ARBA" id="ARBA00022679"/>
    </source>
</evidence>
<dbReference type="GO" id="GO:0008882">
    <property type="term" value="F:[glutamate-ammonia-ligase] adenylyltransferase activity"/>
    <property type="evidence" value="ECO:0007669"/>
    <property type="project" value="UniProtKB-UniRule"/>
</dbReference>
<dbReference type="SUPFAM" id="SSF81301">
    <property type="entry name" value="Nucleotidyltransferase"/>
    <property type="match status" value="2"/>
</dbReference>
<dbReference type="GO" id="GO:0000287">
    <property type="term" value="F:magnesium ion binding"/>
    <property type="evidence" value="ECO:0007669"/>
    <property type="project" value="UniProtKB-UniRule"/>
</dbReference>
<keyword evidence="6 7" id="KW-0511">Multifunctional enzyme</keyword>
<evidence type="ECO:0000256" key="7">
    <source>
        <dbReference type="HAMAP-Rule" id="MF_00802"/>
    </source>
</evidence>
<dbReference type="PANTHER" id="PTHR30621:SF0">
    <property type="entry name" value="BIFUNCTIONAL GLUTAMINE SYNTHETASE ADENYLYLTRANSFERASE_ADENYLYL-REMOVING ENZYME"/>
    <property type="match status" value="1"/>
</dbReference>
<dbReference type="GO" id="GO:0016874">
    <property type="term" value="F:ligase activity"/>
    <property type="evidence" value="ECO:0007669"/>
    <property type="project" value="UniProtKB-KW"/>
</dbReference>
<comment type="cofactor">
    <cofactor evidence="7">
        <name>Mg(2+)</name>
        <dbReference type="ChEBI" id="CHEBI:18420"/>
    </cofactor>
</comment>
<dbReference type="Proteomes" id="UP000288178">
    <property type="component" value="Unassembled WGS sequence"/>
</dbReference>
<reference evidence="10 11" key="1">
    <citation type="submission" date="2019-01" db="EMBL/GenBank/DDBJ databases">
        <authorList>
            <person name="Chen W.-M."/>
        </authorList>
    </citation>
    <scope>NUCLEOTIDE SEQUENCE [LARGE SCALE GENOMIC DNA]</scope>
    <source>
        <strain evidence="10 11">ICH-3</strain>
    </source>
</reference>
<feature type="region of interest" description="Adenylyl removase" evidence="7">
    <location>
        <begin position="1"/>
        <end position="421"/>
    </location>
</feature>
<protein>
    <recommendedName>
        <fullName evidence="7">Bifunctional glutamine synthetase adenylyltransferase/adenylyl-removing enzyme</fullName>
    </recommendedName>
    <alternativeName>
        <fullName evidence="7">ATP:glutamine synthetase adenylyltransferase</fullName>
    </alternativeName>
    <alternativeName>
        <fullName evidence="7">ATase</fullName>
    </alternativeName>
    <domain>
        <recommendedName>
            <fullName evidence="7">Glutamine synthetase adenylyl-L-tyrosine phosphorylase</fullName>
            <ecNumber evidence="7">2.7.7.89</ecNumber>
        </recommendedName>
        <alternativeName>
            <fullName evidence="7">Adenylyl removase</fullName>
            <shortName evidence="7">AR</shortName>
            <shortName evidence="7">AT-N</shortName>
        </alternativeName>
    </domain>
    <domain>
        <recommendedName>
            <fullName evidence="7">Glutamine synthetase adenylyl transferase</fullName>
            <ecNumber evidence="7">2.7.7.42</ecNumber>
        </recommendedName>
        <alternativeName>
            <fullName evidence="7">Adenylyl transferase</fullName>
            <shortName evidence="7">AT</shortName>
            <shortName evidence="7">AT-C</shortName>
        </alternativeName>
    </domain>
</protein>
<name>A0A3S2U3Z3_9BURK</name>
<evidence type="ECO:0000313" key="11">
    <source>
        <dbReference type="Proteomes" id="UP000288178"/>
    </source>
</evidence>
<feature type="domain" description="Glutamate-ammonia ligase adenylyltransferase repeated" evidence="8">
    <location>
        <begin position="56"/>
        <end position="241"/>
    </location>
</feature>
<evidence type="ECO:0000256" key="3">
    <source>
        <dbReference type="ARBA" id="ARBA00022741"/>
    </source>
</evidence>
<feature type="domain" description="PII-uridylyltransferase/Glutamine-synthetase adenylyltransferase" evidence="9">
    <location>
        <begin position="797"/>
        <end position="882"/>
    </location>
</feature>
<dbReference type="AlphaFoldDB" id="A0A3S2U3Z3"/>
<evidence type="ECO:0000313" key="10">
    <source>
        <dbReference type="EMBL" id="RVT52473.1"/>
    </source>
</evidence>
<dbReference type="GO" id="GO:0005524">
    <property type="term" value="F:ATP binding"/>
    <property type="evidence" value="ECO:0007669"/>
    <property type="project" value="UniProtKB-UniRule"/>
</dbReference>
<dbReference type="Gene3D" id="3.30.460.10">
    <property type="entry name" value="Beta Polymerase, domain 2"/>
    <property type="match status" value="2"/>
</dbReference>
<keyword evidence="5 7" id="KW-0460">Magnesium</keyword>
<accession>A0A3S2U3Z3</accession>
<keyword evidence="4 7" id="KW-0067">ATP-binding</keyword>
<dbReference type="SUPFAM" id="SSF81593">
    <property type="entry name" value="Nucleotidyltransferase substrate binding subunit/domain"/>
    <property type="match status" value="2"/>
</dbReference>
<comment type="similarity">
    <text evidence="7">Belongs to the GlnE family.</text>
</comment>
<evidence type="ECO:0000259" key="8">
    <source>
        <dbReference type="Pfam" id="PF03710"/>
    </source>
</evidence>
<dbReference type="EC" id="2.7.7.89" evidence="7"/>
<keyword evidence="11" id="KW-1185">Reference proteome</keyword>
<keyword evidence="10" id="KW-0436">Ligase</keyword>
<comment type="catalytic activity">
    <reaction evidence="7">
        <text>[glutamine synthetase]-O(4)-(5'-adenylyl)-L-tyrosine + phosphate = [glutamine synthetase]-L-tyrosine + ADP</text>
        <dbReference type="Rhea" id="RHEA:43716"/>
        <dbReference type="Rhea" id="RHEA-COMP:10660"/>
        <dbReference type="Rhea" id="RHEA-COMP:10661"/>
        <dbReference type="ChEBI" id="CHEBI:43474"/>
        <dbReference type="ChEBI" id="CHEBI:46858"/>
        <dbReference type="ChEBI" id="CHEBI:83624"/>
        <dbReference type="ChEBI" id="CHEBI:456216"/>
        <dbReference type="EC" id="2.7.7.89"/>
    </reaction>
</comment>
<dbReference type="Pfam" id="PF08335">
    <property type="entry name" value="GlnD_UR_UTase"/>
    <property type="match status" value="2"/>
</dbReference>
<proteinExistence type="inferred from homology"/>
<dbReference type="InterPro" id="IPR023057">
    <property type="entry name" value="GlnE"/>
</dbReference>
<evidence type="ECO:0000256" key="4">
    <source>
        <dbReference type="ARBA" id="ARBA00022840"/>
    </source>
</evidence>
<comment type="function">
    <text evidence="7">Involved in the regulation of glutamine synthetase GlnA, a key enzyme in the process to assimilate ammonia. When cellular nitrogen levels are high, the C-terminal adenylyl transferase (AT) inactivates GlnA by covalent transfer of an adenylyl group from ATP to specific tyrosine residue of GlnA, thus reducing its activity. Conversely, when nitrogen levels are low, the N-terminal adenylyl removase (AR) activates GlnA by removing the adenylyl group by phosphorolysis, increasing its activity. The regulatory region of GlnE binds the signal transduction protein PII (GlnB) which indicates the nitrogen status of the cell.</text>
</comment>
<feature type="domain" description="Glutamate-ammonia ligase adenylyltransferase repeated" evidence="8">
    <location>
        <begin position="529"/>
        <end position="775"/>
    </location>
</feature>
<dbReference type="HAMAP" id="MF_00802">
    <property type="entry name" value="GlnE"/>
    <property type="match status" value="1"/>
</dbReference>
<dbReference type="CDD" id="cd05401">
    <property type="entry name" value="NT_GlnE_GlnD_like"/>
    <property type="match status" value="2"/>
</dbReference>
<comment type="catalytic activity">
    <reaction evidence="7">
        <text>[glutamine synthetase]-L-tyrosine + ATP = [glutamine synthetase]-O(4)-(5'-adenylyl)-L-tyrosine + diphosphate</text>
        <dbReference type="Rhea" id="RHEA:18589"/>
        <dbReference type="Rhea" id="RHEA-COMP:10660"/>
        <dbReference type="Rhea" id="RHEA-COMP:10661"/>
        <dbReference type="ChEBI" id="CHEBI:30616"/>
        <dbReference type="ChEBI" id="CHEBI:33019"/>
        <dbReference type="ChEBI" id="CHEBI:46858"/>
        <dbReference type="ChEBI" id="CHEBI:83624"/>
        <dbReference type="EC" id="2.7.7.42"/>
    </reaction>
</comment>
<evidence type="ECO:0000256" key="2">
    <source>
        <dbReference type="ARBA" id="ARBA00022695"/>
    </source>
</evidence>
<dbReference type="InterPro" id="IPR043519">
    <property type="entry name" value="NT_sf"/>
</dbReference>
<dbReference type="GO" id="GO:0047388">
    <property type="term" value="F:[glutamine synthetase]-adenylyl-L-tyrosine phosphorylase activity"/>
    <property type="evidence" value="ECO:0007669"/>
    <property type="project" value="UniProtKB-EC"/>
</dbReference>
<dbReference type="Gene3D" id="1.20.120.330">
    <property type="entry name" value="Nucleotidyltransferases domain 2"/>
    <property type="match status" value="2"/>
</dbReference>
<sequence>MAAALPPRTARADHSRFVQRVRRRWGDATTLLPSGAPDAAGVDVLVQQLLDGGRDLPAALRVARHLVIERLAVLDVEQRAPLEVVTHAMSALAEATLDRALAQALADADARFGVPRNEAGERIDFWVVGMGKLGARELNVSSDIDLIYVYEEDGQTDGLDGRPGTSAHEYFAFVAKRLYALIGDTTDDGFVFRVDLALRPNGNSGPPVVSLAMLEEYFLVQGREWERFAWLKSRVVAPRAAVTSGRALQLRDLVTPFVYRRYLDYGIFEGLRQLHRKIRDEAQKRAAGRPERANDVKLSRGGIREIEFIVQLMLVVRGGQFPEIRTRSTLRGLRRVVAQGLMTAETAAALADAYVFLRQVEHRIQYLDDQQTHLLPQADADLGWIAASLDLSCNADACELLDRLGQVRELVASEFDALLHDGQSPGPGADKGCKRCGPGPAPVDSDTLLDRLPEALATRLRSWVKQPRVAALRDESRLRLGRLMQRAGRCMADGACTPDAALRFVDWVEPLLRRESYLALLAERPEVQERLLKLLGLARWPMQYLMRHPGVVDELADGRLLHQRFDRVAFAAELEDRHAALSRAGEADEEALLDTLRRAHHAEVFRTLVRDLEGDLTVEQVADDLSALADTVLEVAIRWAWARLNKRHRETPRFAVIAYGKLGGKELGYGSDLDVVFLYDDSDEADADQAQEVYAAFVRKLITWLTLRTAAGELFDIDTALRPNGNSGLLVTSIAAFQRYQAGRGSNTAWTWEHQAITRARFAAGDAGIGAAFEEVRRAVLTAPRDPEALRQEVQAMREKVREARPVPAERFDVKHSPGGMMDVEFAVQVLVLAHAAAHPPLQDNAGNIALLQRAEAAGLLPAGVGQAAADAYRELRRAQHVARLDEKPTQFEPARFQVQHDAVRALWQAVFG</sequence>
<keyword evidence="3 7" id="KW-0547">Nucleotide-binding</keyword>
<dbReference type="InterPro" id="IPR005190">
    <property type="entry name" value="GlnE_rpt_dom"/>
</dbReference>
<organism evidence="10 11">
    <name type="scientific">Rubrivivax albus</name>
    <dbReference type="NCBI Taxonomy" id="2499835"/>
    <lineage>
        <taxon>Bacteria</taxon>
        <taxon>Pseudomonadati</taxon>
        <taxon>Pseudomonadota</taxon>
        <taxon>Betaproteobacteria</taxon>
        <taxon>Burkholderiales</taxon>
        <taxon>Sphaerotilaceae</taxon>
        <taxon>Rubrivivax</taxon>
    </lineage>
</organism>
<keyword evidence="2 7" id="KW-0548">Nucleotidyltransferase</keyword>
<dbReference type="Gene3D" id="1.20.120.1510">
    <property type="match status" value="1"/>
</dbReference>